<keyword evidence="2 6" id="KW-0489">Methyltransferase</keyword>
<evidence type="ECO:0000256" key="4">
    <source>
        <dbReference type="ARBA" id="ARBA00022691"/>
    </source>
</evidence>
<dbReference type="GO" id="GO:0005737">
    <property type="term" value="C:cytoplasm"/>
    <property type="evidence" value="ECO:0007669"/>
    <property type="project" value="UniProtKB-SubCell"/>
</dbReference>
<feature type="domain" description="tRNA/rRNA methyltransferase SpoU type" evidence="8">
    <location>
        <begin position="2"/>
        <end position="143"/>
    </location>
</feature>
<sequence>MLNIVLFEPEIAGNTANIGRTCFLTNTRLHLIRPFGFSITDKMMRRAGLDYWEHVDLVLHDSFEDFLKYKEEDANLFLATTHATKFHTDVSYKDGDYIMFGSESKGVYDYIHKQLEDSSIKIPMRSDSDRSLNLGNSANIVLYEAYRQIGFEHMN</sequence>
<evidence type="ECO:0000313" key="9">
    <source>
        <dbReference type="EMBL" id="EHR34713.1"/>
    </source>
</evidence>
<dbReference type="PANTHER" id="PTHR42971:SF1">
    <property type="entry name" value="TRNA (CYTIDINE(34)-2'-O)-METHYLTRANSFERASE"/>
    <property type="match status" value="1"/>
</dbReference>
<accession>H3NMX2</accession>
<evidence type="ECO:0000256" key="5">
    <source>
        <dbReference type="ARBA" id="ARBA00022694"/>
    </source>
</evidence>
<evidence type="ECO:0000256" key="1">
    <source>
        <dbReference type="ARBA" id="ARBA00022490"/>
    </source>
</evidence>
<dbReference type="GO" id="GO:0141098">
    <property type="term" value="F:tRNA (cytidine(34)-2'-O)-methyltransferase activity"/>
    <property type="evidence" value="ECO:0007669"/>
    <property type="project" value="RHEA"/>
</dbReference>
<dbReference type="InterPro" id="IPR001537">
    <property type="entry name" value="SpoU_MeTrfase"/>
</dbReference>
<dbReference type="SUPFAM" id="SSF75217">
    <property type="entry name" value="alpha/beta knot"/>
    <property type="match status" value="1"/>
</dbReference>
<name>H3NMX2_9FIRM</name>
<dbReference type="HAMAP" id="MF_01885">
    <property type="entry name" value="tRNA_methyltr_TrmL"/>
    <property type="match status" value="1"/>
</dbReference>
<feature type="binding site" evidence="6 7">
    <location>
        <position position="131"/>
    </location>
    <ligand>
        <name>S-adenosyl-L-methionine</name>
        <dbReference type="ChEBI" id="CHEBI:59789"/>
    </ligand>
</feature>
<dbReference type="EC" id="2.1.1.207" evidence="6"/>
<comment type="similarity">
    <text evidence="6">Belongs to the class IV-like SAM-binding methyltransferase superfamily. RNA methyltransferase TrmH family. TrmL subfamily.</text>
</comment>
<dbReference type="HOGENOM" id="CLU_110125_0_0_9"/>
<dbReference type="PANTHER" id="PTHR42971">
    <property type="entry name" value="TRNA (CYTIDINE(34)-2'-O)-METHYLTRANSFERASE"/>
    <property type="match status" value="1"/>
</dbReference>
<keyword evidence="4 6" id="KW-0949">S-adenosyl-L-methionine</keyword>
<dbReference type="InterPro" id="IPR016914">
    <property type="entry name" value="TrmL"/>
</dbReference>
<dbReference type="Proteomes" id="UP000004191">
    <property type="component" value="Unassembled WGS sequence"/>
</dbReference>
<dbReference type="Gene3D" id="3.40.1280.10">
    <property type="match status" value="1"/>
</dbReference>
<dbReference type="GO" id="GO:0002130">
    <property type="term" value="P:wobble position ribose methylation"/>
    <property type="evidence" value="ECO:0007669"/>
    <property type="project" value="TreeGrafter"/>
</dbReference>
<evidence type="ECO:0000256" key="7">
    <source>
        <dbReference type="PIRSR" id="PIRSR029256-1"/>
    </source>
</evidence>
<keyword evidence="3 6" id="KW-0808">Transferase</keyword>
<evidence type="ECO:0000256" key="6">
    <source>
        <dbReference type="HAMAP-Rule" id="MF_01885"/>
    </source>
</evidence>
<dbReference type="InterPro" id="IPR029028">
    <property type="entry name" value="Alpha/beta_knot_MTases"/>
</dbReference>
<comment type="caution">
    <text evidence="9">The sequence shown here is derived from an EMBL/GenBank/DDBJ whole genome shotgun (WGS) entry which is preliminary data.</text>
</comment>
<keyword evidence="5 6" id="KW-0819">tRNA processing</keyword>
<comment type="catalytic activity">
    <reaction evidence="6">
        <text>cytidine(34) in tRNA + S-adenosyl-L-methionine = 2'-O-methylcytidine(34) in tRNA + S-adenosyl-L-homocysteine + H(+)</text>
        <dbReference type="Rhea" id="RHEA:43084"/>
        <dbReference type="Rhea" id="RHEA-COMP:10331"/>
        <dbReference type="Rhea" id="RHEA-COMP:10332"/>
        <dbReference type="ChEBI" id="CHEBI:15378"/>
        <dbReference type="ChEBI" id="CHEBI:57856"/>
        <dbReference type="ChEBI" id="CHEBI:59789"/>
        <dbReference type="ChEBI" id="CHEBI:74495"/>
        <dbReference type="ChEBI" id="CHEBI:82748"/>
        <dbReference type="EC" id="2.1.1.207"/>
    </reaction>
</comment>
<dbReference type="CDD" id="cd18094">
    <property type="entry name" value="SpoU-like_TrmL"/>
    <property type="match status" value="1"/>
</dbReference>
<organism evidence="9 10">
    <name type="scientific">Helcococcus kunzii ATCC 51366</name>
    <dbReference type="NCBI Taxonomy" id="883114"/>
    <lineage>
        <taxon>Bacteria</taxon>
        <taxon>Bacillati</taxon>
        <taxon>Bacillota</taxon>
        <taxon>Tissierellia</taxon>
        <taxon>Tissierellales</taxon>
        <taxon>Peptoniphilaceae</taxon>
        <taxon>Helcococcus</taxon>
    </lineage>
</organism>
<comment type="caution">
    <text evidence="6">Lacks conserved residue(s) required for the propagation of feature annotation.</text>
</comment>
<evidence type="ECO:0000256" key="2">
    <source>
        <dbReference type="ARBA" id="ARBA00022603"/>
    </source>
</evidence>
<dbReference type="OrthoDB" id="9789043at2"/>
<feature type="binding site" evidence="6 7">
    <location>
        <position position="122"/>
    </location>
    <ligand>
        <name>S-adenosyl-L-methionine</name>
        <dbReference type="ChEBI" id="CHEBI:59789"/>
    </ligand>
</feature>
<proteinExistence type="inferred from homology"/>
<evidence type="ECO:0000259" key="8">
    <source>
        <dbReference type="Pfam" id="PF00588"/>
    </source>
</evidence>
<dbReference type="GO" id="GO:0003723">
    <property type="term" value="F:RNA binding"/>
    <property type="evidence" value="ECO:0007669"/>
    <property type="project" value="InterPro"/>
</dbReference>
<dbReference type="GeneID" id="96998688"/>
<dbReference type="PATRIC" id="fig|883114.3.peg.677"/>
<dbReference type="eggNOG" id="COG0219">
    <property type="taxonomic scope" value="Bacteria"/>
</dbReference>
<dbReference type="GO" id="GO:0141102">
    <property type="term" value="F:tRNA (5-carboxymethylaminomethyluridine(34)-2'-O)-methyltransferase activity"/>
    <property type="evidence" value="ECO:0007669"/>
    <property type="project" value="RHEA"/>
</dbReference>
<comment type="subcellular location">
    <subcellularLocation>
        <location evidence="6">Cytoplasm</location>
    </subcellularLocation>
</comment>
<evidence type="ECO:0000256" key="3">
    <source>
        <dbReference type="ARBA" id="ARBA00022679"/>
    </source>
</evidence>
<dbReference type="Pfam" id="PF00588">
    <property type="entry name" value="SpoU_methylase"/>
    <property type="match status" value="1"/>
</dbReference>
<dbReference type="GO" id="GO:0042802">
    <property type="term" value="F:identical protein binding"/>
    <property type="evidence" value="ECO:0007669"/>
    <property type="project" value="UniProtKB-ARBA"/>
</dbReference>
<reference evidence="9 10" key="1">
    <citation type="submission" date="2012-01" db="EMBL/GenBank/DDBJ databases">
        <title>The Genome Sequence of Helcococcus kunzii ATCC 51366.</title>
        <authorList>
            <consortium name="The Broad Institute Genome Sequencing Platform"/>
            <person name="Earl A."/>
            <person name="Ward D."/>
            <person name="Feldgarden M."/>
            <person name="Gevers D."/>
            <person name="Huys G."/>
            <person name="Young S.K."/>
            <person name="Zeng Q."/>
            <person name="Gargeya S."/>
            <person name="Fitzgerald M."/>
            <person name="Haas B."/>
            <person name="Abouelleil A."/>
            <person name="Alvarado L."/>
            <person name="Arachchi H.M."/>
            <person name="Berlin A."/>
            <person name="Chapman S.B."/>
            <person name="Gearin G."/>
            <person name="Goldberg J."/>
            <person name="Griggs A."/>
            <person name="Gujja S."/>
            <person name="Hansen M."/>
            <person name="Heiman D."/>
            <person name="Howarth C."/>
            <person name="Larimer J."/>
            <person name="Lui A."/>
            <person name="MacDonald P.J.P."/>
            <person name="McCowen C."/>
            <person name="Montmayeur A."/>
            <person name="Murphy C."/>
            <person name="Neiman D."/>
            <person name="Pearson M."/>
            <person name="Priest M."/>
            <person name="Roberts A."/>
            <person name="Saif S."/>
            <person name="Shea T."/>
            <person name="Sisk P."/>
            <person name="Stolte C."/>
            <person name="Sykes S."/>
            <person name="Wortman J."/>
            <person name="Nusbaum C."/>
            <person name="Birren B."/>
        </authorList>
    </citation>
    <scope>NUCLEOTIDE SEQUENCE [LARGE SCALE GENOMIC DNA]</scope>
    <source>
        <strain evidence="9 10">ATCC 51366</strain>
    </source>
</reference>
<dbReference type="AlphaFoldDB" id="H3NMX2"/>
<dbReference type="PIRSF" id="PIRSF029256">
    <property type="entry name" value="SpoU_TrmH_prd"/>
    <property type="match status" value="1"/>
</dbReference>
<gene>
    <name evidence="9" type="ORF">HMPREF9709_00683</name>
</gene>
<keyword evidence="10" id="KW-1185">Reference proteome</keyword>
<dbReference type="STRING" id="883114.HMPREF9709_00683"/>
<comment type="catalytic activity">
    <reaction evidence="6">
        <text>5-carboxymethylaminomethyluridine(34) in tRNA(Leu) + S-adenosyl-L-methionine = 5-carboxymethylaminomethyl-2'-O-methyluridine(34) in tRNA(Leu) + S-adenosyl-L-homocysteine + H(+)</text>
        <dbReference type="Rhea" id="RHEA:43088"/>
        <dbReference type="Rhea" id="RHEA-COMP:10333"/>
        <dbReference type="Rhea" id="RHEA-COMP:10334"/>
        <dbReference type="ChEBI" id="CHEBI:15378"/>
        <dbReference type="ChEBI" id="CHEBI:57856"/>
        <dbReference type="ChEBI" id="CHEBI:59789"/>
        <dbReference type="ChEBI" id="CHEBI:74508"/>
        <dbReference type="ChEBI" id="CHEBI:74511"/>
        <dbReference type="EC" id="2.1.1.207"/>
    </reaction>
</comment>
<dbReference type="RefSeq" id="WP_005397979.1">
    <property type="nucleotide sequence ID" value="NZ_JH601088.1"/>
</dbReference>
<dbReference type="EMBL" id="AGEI01000019">
    <property type="protein sequence ID" value="EHR34713.1"/>
    <property type="molecule type" value="Genomic_DNA"/>
</dbReference>
<comment type="function">
    <text evidence="6">Could methylate the ribose at the nucleotide 34 wobble position in tRNA.</text>
</comment>
<evidence type="ECO:0000313" key="10">
    <source>
        <dbReference type="Proteomes" id="UP000004191"/>
    </source>
</evidence>
<dbReference type="InterPro" id="IPR029026">
    <property type="entry name" value="tRNA_m1G_MTases_N"/>
</dbReference>
<dbReference type="FunFam" id="3.40.1280.10:FF:000002">
    <property type="entry name" value="Peptidylprolyl isomerase"/>
    <property type="match status" value="1"/>
</dbReference>
<keyword evidence="1 6" id="KW-0963">Cytoplasm</keyword>
<feature type="binding site" evidence="6 7">
    <location>
        <position position="101"/>
    </location>
    <ligand>
        <name>S-adenosyl-L-methionine</name>
        <dbReference type="ChEBI" id="CHEBI:59789"/>
    </ligand>
</feature>
<protein>
    <recommendedName>
        <fullName evidence="6">Putative tRNA (cytidine(34)-2'-O)-methyltransferase</fullName>
        <ecNumber evidence="6">2.1.1.207</ecNumber>
    </recommendedName>
    <alternativeName>
        <fullName evidence="6">tRNA (cytidine/uridine-2'-O-)-methyltransferase</fullName>
    </alternativeName>
</protein>